<dbReference type="Pfam" id="PF01585">
    <property type="entry name" value="G-patch"/>
    <property type="match status" value="1"/>
</dbReference>
<dbReference type="InterPro" id="IPR041591">
    <property type="entry name" value="OCRE"/>
</dbReference>
<reference evidence="6 7" key="1">
    <citation type="submission" date="2017-07" db="EMBL/GenBank/DDBJ databases">
        <title>An improved, manually edited Actinidia chinensis var. chinensis (kiwifruit) genome highlights the challenges associated with draft genomes and gene prediction in plants.</title>
        <authorList>
            <person name="Pilkington S."/>
            <person name="Crowhurst R."/>
            <person name="Hilario E."/>
            <person name="Nardozza S."/>
            <person name="Fraser L."/>
            <person name="Peng Y."/>
            <person name="Gunaseelan K."/>
            <person name="Simpson R."/>
            <person name="Tahir J."/>
            <person name="Deroles S."/>
            <person name="Templeton K."/>
            <person name="Luo Z."/>
            <person name="Davy M."/>
            <person name="Cheng C."/>
            <person name="Mcneilage M."/>
            <person name="Scaglione D."/>
            <person name="Liu Y."/>
            <person name="Zhang Q."/>
            <person name="Datson P."/>
            <person name="De Silva N."/>
            <person name="Gardiner S."/>
            <person name="Bassett H."/>
            <person name="Chagne D."/>
            <person name="Mccallum J."/>
            <person name="Dzierzon H."/>
            <person name="Deng C."/>
            <person name="Wang Y.-Y."/>
            <person name="Barron N."/>
            <person name="Manako K."/>
            <person name="Bowen J."/>
            <person name="Foster T."/>
            <person name="Erridge Z."/>
            <person name="Tiffin H."/>
            <person name="Waite C."/>
            <person name="Davies K."/>
            <person name="Grierson E."/>
            <person name="Laing W."/>
            <person name="Kirk R."/>
            <person name="Chen X."/>
            <person name="Wood M."/>
            <person name="Montefiori M."/>
            <person name="Brummell D."/>
            <person name="Schwinn K."/>
            <person name="Catanach A."/>
            <person name="Fullerton C."/>
            <person name="Li D."/>
            <person name="Meiyalaghan S."/>
            <person name="Nieuwenhuizen N."/>
            <person name="Read N."/>
            <person name="Prakash R."/>
            <person name="Hunter D."/>
            <person name="Zhang H."/>
            <person name="Mckenzie M."/>
            <person name="Knabel M."/>
            <person name="Harris A."/>
            <person name="Allan A."/>
            <person name="Chen A."/>
            <person name="Janssen B."/>
            <person name="Plunkett B."/>
            <person name="Dwamena C."/>
            <person name="Voogd C."/>
            <person name="Leif D."/>
            <person name="Lafferty D."/>
            <person name="Souleyre E."/>
            <person name="Varkonyi-Gasic E."/>
            <person name="Gambi F."/>
            <person name="Hanley J."/>
            <person name="Yao J.-L."/>
            <person name="Cheung J."/>
            <person name="David K."/>
            <person name="Warren B."/>
            <person name="Marsh K."/>
            <person name="Snowden K."/>
            <person name="Lin-Wang K."/>
            <person name="Brian L."/>
            <person name="Martinez-Sanchez M."/>
            <person name="Wang M."/>
            <person name="Ileperuma N."/>
            <person name="Macnee N."/>
            <person name="Campin R."/>
            <person name="Mcatee P."/>
            <person name="Drummond R."/>
            <person name="Espley R."/>
            <person name="Ireland H."/>
            <person name="Wu R."/>
            <person name="Atkinson R."/>
            <person name="Karunairetnam S."/>
            <person name="Bulley S."/>
            <person name="Chunkath S."/>
            <person name="Hanley Z."/>
            <person name="Storey R."/>
            <person name="Thrimawithana A."/>
            <person name="Thomson S."/>
            <person name="David C."/>
            <person name="Testolin R."/>
        </authorList>
    </citation>
    <scope>NUCLEOTIDE SEQUENCE [LARGE SCALE GENOMIC DNA]</scope>
    <source>
        <strain evidence="7">cv. Red5</strain>
        <tissue evidence="6">Young leaf</tissue>
    </source>
</reference>
<dbReference type="InterPro" id="IPR000467">
    <property type="entry name" value="G_patch_dom"/>
</dbReference>
<reference evidence="7" key="2">
    <citation type="journal article" date="2018" name="BMC Genomics">
        <title>A manually annotated Actinidia chinensis var. chinensis (kiwifruit) genome highlights the challenges associated with draft genomes and gene prediction in plants.</title>
        <authorList>
            <person name="Pilkington S.M."/>
            <person name="Crowhurst R."/>
            <person name="Hilario E."/>
            <person name="Nardozza S."/>
            <person name="Fraser L."/>
            <person name="Peng Y."/>
            <person name="Gunaseelan K."/>
            <person name="Simpson R."/>
            <person name="Tahir J."/>
            <person name="Deroles S.C."/>
            <person name="Templeton K."/>
            <person name="Luo Z."/>
            <person name="Davy M."/>
            <person name="Cheng C."/>
            <person name="McNeilage M."/>
            <person name="Scaglione D."/>
            <person name="Liu Y."/>
            <person name="Zhang Q."/>
            <person name="Datson P."/>
            <person name="De Silva N."/>
            <person name="Gardiner S.E."/>
            <person name="Bassett H."/>
            <person name="Chagne D."/>
            <person name="McCallum J."/>
            <person name="Dzierzon H."/>
            <person name="Deng C."/>
            <person name="Wang Y.Y."/>
            <person name="Barron L."/>
            <person name="Manako K."/>
            <person name="Bowen J."/>
            <person name="Foster T.M."/>
            <person name="Erridge Z.A."/>
            <person name="Tiffin H."/>
            <person name="Waite C.N."/>
            <person name="Davies K.M."/>
            <person name="Grierson E.P."/>
            <person name="Laing W.A."/>
            <person name="Kirk R."/>
            <person name="Chen X."/>
            <person name="Wood M."/>
            <person name="Montefiori M."/>
            <person name="Brummell D.A."/>
            <person name="Schwinn K.E."/>
            <person name="Catanach A."/>
            <person name="Fullerton C."/>
            <person name="Li D."/>
            <person name="Meiyalaghan S."/>
            <person name="Nieuwenhuizen N."/>
            <person name="Read N."/>
            <person name="Prakash R."/>
            <person name="Hunter D."/>
            <person name="Zhang H."/>
            <person name="McKenzie M."/>
            <person name="Knabel M."/>
            <person name="Harris A."/>
            <person name="Allan A.C."/>
            <person name="Gleave A."/>
            <person name="Chen A."/>
            <person name="Janssen B.J."/>
            <person name="Plunkett B."/>
            <person name="Ampomah-Dwamena C."/>
            <person name="Voogd C."/>
            <person name="Leif D."/>
            <person name="Lafferty D."/>
            <person name="Souleyre E.J.F."/>
            <person name="Varkonyi-Gasic E."/>
            <person name="Gambi F."/>
            <person name="Hanley J."/>
            <person name="Yao J.L."/>
            <person name="Cheung J."/>
            <person name="David K.M."/>
            <person name="Warren B."/>
            <person name="Marsh K."/>
            <person name="Snowden K.C."/>
            <person name="Lin-Wang K."/>
            <person name="Brian L."/>
            <person name="Martinez-Sanchez M."/>
            <person name="Wang M."/>
            <person name="Ileperuma N."/>
            <person name="Macnee N."/>
            <person name="Campin R."/>
            <person name="McAtee P."/>
            <person name="Drummond R.S.M."/>
            <person name="Espley R.V."/>
            <person name="Ireland H.S."/>
            <person name="Wu R."/>
            <person name="Atkinson R.G."/>
            <person name="Karunairetnam S."/>
            <person name="Bulley S."/>
            <person name="Chunkath S."/>
            <person name="Hanley Z."/>
            <person name="Storey R."/>
            <person name="Thrimawithana A.H."/>
            <person name="Thomson S."/>
            <person name="David C."/>
            <person name="Testolin R."/>
            <person name="Huang H."/>
            <person name="Hellens R.P."/>
            <person name="Schaffer R.J."/>
        </authorList>
    </citation>
    <scope>NUCLEOTIDE SEQUENCE [LARGE SCALE GENOMIC DNA]</scope>
    <source>
        <strain evidence="7">cv. Red5</strain>
    </source>
</reference>
<keyword evidence="2" id="KW-0694">RNA-binding</keyword>
<dbReference type="GO" id="GO:0003723">
    <property type="term" value="F:RNA binding"/>
    <property type="evidence" value="ECO:0007669"/>
    <property type="project" value="UniProtKB-KW"/>
</dbReference>
<evidence type="ECO:0000256" key="2">
    <source>
        <dbReference type="ARBA" id="ARBA00022884"/>
    </source>
</evidence>
<dbReference type="EMBL" id="NKQK01000023">
    <property type="protein sequence ID" value="PSR95885.1"/>
    <property type="molecule type" value="Genomic_DNA"/>
</dbReference>
<dbReference type="PROSITE" id="PS50174">
    <property type="entry name" value="G_PATCH"/>
    <property type="match status" value="1"/>
</dbReference>
<evidence type="ECO:0000256" key="3">
    <source>
        <dbReference type="ARBA" id="ARBA00023242"/>
    </source>
</evidence>
<feature type="region of interest" description="Disordered" evidence="4">
    <location>
        <begin position="130"/>
        <end position="155"/>
    </location>
</feature>
<proteinExistence type="predicted"/>
<dbReference type="OrthoDB" id="4822at2759"/>
<dbReference type="CDD" id="cd16074">
    <property type="entry name" value="OCRE"/>
    <property type="match status" value="1"/>
</dbReference>
<dbReference type="GO" id="GO:0000398">
    <property type="term" value="P:mRNA splicing, via spliceosome"/>
    <property type="evidence" value="ECO:0007669"/>
    <property type="project" value="TreeGrafter"/>
</dbReference>
<organism evidence="6 7">
    <name type="scientific">Actinidia chinensis var. chinensis</name>
    <name type="common">Chinese soft-hair kiwi</name>
    <dbReference type="NCBI Taxonomy" id="1590841"/>
    <lineage>
        <taxon>Eukaryota</taxon>
        <taxon>Viridiplantae</taxon>
        <taxon>Streptophyta</taxon>
        <taxon>Embryophyta</taxon>
        <taxon>Tracheophyta</taxon>
        <taxon>Spermatophyta</taxon>
        <taxon>Magnoliopsida</taxon>
        <taxon>eudicotyledons</taxon>
        <taxon>Gunneridae</taxon>
        <taxon>Pentapetalae</taxon>
        <taxon>asterids</taxon>
        <taxon>Ericales</taxon>
        <taxon>Actinidiaceae</taxon>
        <taxon>Actinidia</taxon>
    </lineage>
</organism>
<keyword evidence="7" id="KW-1185">Reference proteome</keyword>
<dbReference type="AlphaFoldDB" id="A0A2R6PS25"/>
<evidence type="ECO:0000259" key="5">
    <source>
        <dbReference type="PROSITE" id="PS50174"/>
    </source>
</evidence>
<evidence type="ECO:0000313" key="7">
    <source>
        <dbReference type="Proteomes" id="UP000241394"/>
    </source>
</evidence>
<feature type="domain" description="G-patch" evidence="5">
    <location>
        <begin position="448"/>
        <end position="494"/>
    </location>
</feature>
<dbReference type="GO" id="GO:0005634">
    <property type="term" value="C:nucleus"/>
    <property type="evidence" value="ECO:0007669"/>
    <property type="project" value="UniProtKB-SubCell"/>
</dbReference>
<keyword evidence="3" id="KW-0539">Nucleus</keyword>
<gene>
    <name evidence="6" type="ORF">CEY00_Acc22019</name>
</gene>
<dbReference type="PANTHER" id="PTHR13948">
    <property type="entry name" value="RNA-BINDING PROTEIN"/>
    <property type="match status" value="1"/>
</dbReference>
<accession>A0A2R6PS25</accession>
<dbReference type="PANTHER" id="PTHR13948:SF38">
    <property type="entry name" value="D111_G-PATCH DOMAIN-CONTAINING PROTEIN"/>
    <property type="match status" value="1"/>
</dbReference>
<dbReference type="OMA" id="EWDEDSQ"/>
<feature type="region of interest" description="Disordered" evidence="4">
    <location>
        <begin position="408"/>
        <end position="438"/>
    </location>
</feature>
<feature type="region of interest" description="Disordered" evidence="4">
    <location>
        <begin position="205"/>
        <end position="228"/>
    </location>
</feature>
<evidence type="ECO:0000313" key="6">
    <source>
        <dbReference type="EMBL" id="PSR95885.1"/>
    </source>
</evidence>
<name>A0A2R6PS25_ACTCC</name>
<sequence length="499" mass="54888">MNLTSRVWEEREISKMAGTTEPDSVESQRIEGCSFEWDDESQLYYHASSGFYHDPSAGWYYNSRDGLYYKFENENYVPLGSDQGDQSETYLCMHNVPENSVQDDPNTHVHSHKDVDYSFQGRESEACELGSVSNEPSTDHIECNSSQIPGCPPPPSEWLEDTLIDLYLSGYSNQAIDAAEDVKMPMETDDGDSLGNDDTHELEEGEWIPDEDHGVNDSSGSVSDEGPSWEEENWRAQYGQVIHTSEESVPNVQVVDLWDWAMVTGTRKDGKSQVVRLVGRLVRKSARLHPSVPSGGGRLKTAPISEVHLDLVRVTSGQVYKLRNPGARYLASLSTYDSMNPTKDWGFPELSIDRQIQALPVSSGNCEKMTKGVLVHKDLPSLPNQLAASKTPGGSAYRDRAAERRALHGGFGVGPGQKKSTVTDDSVPLSDVSPEEAAGEALNNSFGAGSYARRILESMGWKEGEALGSSSKGLIEPLQAVGNKGNAGLGWDQSRRYRV</sequence>
<evidence type="ECO:0000256" key="4">
    <source>
        <dbReference type="SAM" id="MobiDB-lite"/>
    </source>
</evidence>
<dbReference type="Gramene" id="PSR95885">
    <property type="protein sequence ID" value="PSR95885"/>
    <property type="gene ID" value="CEY00_Acc22019"/>
</dbReference>
<dbReference type="InParanoid" id="A0A2R6PS25"/>
<comment type="caution">
    <text evidence="6">The sequence shown here is derived from an EMBL/GenBank/DDBJ whole genome shotgun (WGS) entry which is preliminary data.</text>
</comment>
<evidence type="ECO:0000256" key="1">
    <source>
        <dbReference type="ARBA" id="ARBA00004123"/>
    </source>
</evidence>
<dbReference type="Pfam" id="PF17780">
    <property type="entry name" value="OCRE"/>
    <property type="match status" value="1"/>
</dbReference>
<comment type="subcellular location">
    <subcellularLocation>
        <location evidence="1">Nucleus</location>
    </subcellularLocation>
</comment>
<dbReference type="SMART" id="SM00443">
    <property type="entry name" value="G_patch"/>
    <property type="match status" value="1"/>
</dbReference>
<dbReference type="Proteomes" id="UP000241394">
    <property type="component" value="Chromosome LG23"/>
</dbReference>
<dbReference type="STRING" id="1590841.A0A2R6PS25"/>
<protein>
    <submittedName>
        <fullName evidence="6">RNA-binding protein like</fullName>
    </submittedName>
</protein>